<gene>
    <name evidence="7" type="ORF">N0V93_005570</name>
</gene>
<name>A0A9W8YUV4_9PEZI</name>
<feature type="transmembrane region" description="Helical" evidence="6">
    <location>
        <begin position="6"/>
        <end position="23"/>
    </location>
</feature>
<reference evidence="7" key="1">
    <citation type="submission" date="2022-10" db="EMBL/GenBank/DDBJ databases">
        <title>Tapping the CABI collections for fungal endophytes: first genome assemblies for Collariella, Neodidymelliopsis, Ascochyta clinopodiicola, Didymella pomorum, Didymosphaeria variabile, Neocosmospora piperis and Neocucurbitaria cava.</title>
        <authorList>
            <person name="Hill R."/>
        </authorList>
    </citation>
    <scope>NUCLEOTIDE SEQUENCE</scope>
    <source>
        <strain evidence="7">IMI 355082</strain>
    </source>
</reference>
<dbReference type="InterPro" id="IPR005349">
    <property type="entry name" value="TMEM14"/>
</dbReference>
<dbReference type="GO" id="GO:0016020">
    <property type="term" value="C:membrane"/>
    <property type="evidence" value="ECO:0007669"/>
    <property type="project" value="UniProtKB-SubCell"/>
</dbReference>
<evidence type="ECO:0000256" key="3">
    <source>
        <dbReference type="ARBA" id="ARBA00022692"/>
    </source>
</evidence>
<keyword evidence="4 6" id="KW-1133">Transmembrane helix</keyword>
<dbReference type="EMBL" id="JAPEVB010000003">
    <property type="protein sequence ID" value="KAJ4391950.1"/>
    <property type="molecule type" value="Genomic_DNA"/>
</dbReference>
<dbReference type="Proteomes" id="UP001140453">
    <property type="component" value="Unassembled WGS sequence"/>
</dbReference>
<evidence type="ECO:0000313" key="7">
    <source>
        <dbReference type="EMBL" id="KAJ4391950.1"/>
    </source>
</evidence>
<sequence>MGADHPAFTLAGLLAVGGTMGYVKGGSKPSLIAGVGLGASYGLAGYLLRENKDYGSELALGNSLVLVGAATSRCMKTGWRAPVPLGLFATGSLASYYFLRKYKELNHGV</sequence>
<dbReference type="InterPro" id="IPR044890">
    <property type="entry name" value="TMEM14_sf"/>
</dbReference>
<evidence type="ECO:0008006" key="9">
    <source>
        <dbReference type="Google" id="ProtNLM"/>
    </source>
</evidence>
<evidence type="ECO:0000256" key="4">
    <source>
        <dbReference type="ARBA" id="ARBA00022989"/>
    </source>
</evidence>
<organism evidence="7 8">
    <name type="scientific">Gnomoniopsis smithogilvyi</name>
    <dbReference type="NCBI Taxonomy" id="1191159"/>
    <lineage>
        <taxon>Eukaryota</taxon>
        <taxon>Fungi</taxon>
        <taxon>Dikarya</taxon>
        <taxon>Ascomycota</taxon>
        <taxon>Pezizomycotina</taxon>
        <taxon>Sordariomycetes</taxon>
        <taxon>Sordariomycetidae</taxon>
        <taxon>Diaporthales</taxon>
        <taxon>Gnomoniaceae</taxon>
        <taxon>Gnomoniopsis</taxon>
    </lineage>
</organism>
<keyword evidence="3 6" id="KW-0812">Transmembrane</keyword>
<evidence type="ECO:0000256" key="5">
    <source>
        <dbReference type="ARBA" id="ARBA00023136"/>
    </source>
</evidence>
<dbReference type="OrthoDB" id="5620at2759"/>
<feature type="transmembrane region" description="Helical" evidence="6">
    <location>
        <begin position="81"/>
        <end position="99"/>
    </location>
</feature>
<evidence type="ECO:0000256" key="1">
    <source>
        <dbReference type="ARBA" id="ARBA00004370"/>
    </source>
</evidence>
<proteinExistence type="inferred from homology"/>
<comment type="subcellular location">
    <subcellularLocation>
        <location evidence="1">Membrane</location>
    </subcellularLocation>
</comment>
<comment type="similarity">
    <text evidence="2">Belongs to the TMEM14 family.</text>
</comment>
<keyword evidence="5 6" id="KW-0472">Membrane</keyword>
<keyword evidence="8" id="KW-1185">Reference proteome</keyword>
<dbReference type="PANTHER" id="PTHR12668:SF53">
    <property type="entry name" value="TMEM14 PROTEIN HOMOLOG YJR085C"/>
    <property type="match status" value="1"/>
</dbReference>
<feature type="transmembrane region" description="Helical" evidence="6">
    <location>
        <begin position="30"/>
        <end position="48"/>
    </location>
</feature>
<evidence type="ECO:0000256" key="2">
    <source>
        <dbReference type="ARBA" id="ARBA00007590"/>
    </source>
</evidence>
<evidence type="ECO:0000256" key="6">
    <source>
        <dbReference type="SAM" id="Phobius"/>
    </source>
</evidence>
<comment type="caution">
    <text evidence="7">The sequence shown here is derived from an EMBL/GenBank/DDBJ whole genome shotgun (WGS) entry which is preliminary data.</text>
</comment>
<evidence type="ECO:0000313" key="8">
    <source>
        <dbReference type="Proteomes" id="UP001140453"/>
    </source>
</evidence>
<accession>A0A9W8YUV4</accession>
<dbReference type="Pfam" id="PF03647">
    <property type="entry name" value="Tmemb_14"/>
    <property type="match status" value="1"/>
</dbReference>
<dbReference type="PANTHER" id="PTHR12668">
    <property type="entry name" value="TRANSMEMBRANE PROTEIN 14, 15"/>
    <property type="match status" value="1"/>
</dbReference>
<dbReference type="Gene3D" id="1.10.10.1740">
    <property type="entry name" value="Transmembrane protein 14-like"/>
    <property type="match status" value="1"/>
</dbReference>
<protein>
    <recommendedName>
        <fullName evidence="9">Transmembrane protein 14</fullName>
    </recommendedName>
</protein>
<dbReference type="AlphaFoldDB" id="A0A9W8YUV4"/>